<organism evidence="3 4">
    <name type="scientific">Phytophthora citrophthora</name>
    <dbReference type="NCBI Taxonomy" id="4793"/>
    <lineage>
        <taxon>Eukaryota</taxon>
        <taxon>Sar</taxon>
        <taxon>Stramenopiles</taxon>
        <taxon>Oomycota</taxon>
        <taxon>Peronosporomycetes</taxon>
        <taxon>Peronosporales</taxon>
        <taxon>Peronosporaceae</taxon>
        <taxon>Phytophthora</taxon>
    </lineage>
</organism>
<feature type="transmembrane region" description="Helical" evidence="1">
    <location>
        <begin position="1440"/>
        <end position="1458"/>
    </location>
</feature>
<dbReference type="SUPFAM" id="SSF81324">
    <property type="entry name" value="Voltage-gated potassium channels"/>
    <property type="match status" value="1"/>
</dbReference>
<dbReference type="InterPro" id="IPR018490">
    <property type="entry name" value="cNMP-bd_dom_sf"/>
</dbReference>
<feature type="transmembrane region" description="Helical" evidence="1">
    <location>
        <begin position="124"/>
        <end position="148"/>
    </location>
</feature>
<dbReference type="PANTHER" id="PTHR43751:SF3">
    <property type="entry name" value="SULFATASE N-TERMINAL DOMAIN-CONTAINING PROTEIN"/>
    <property type="match status" value="1"/>
</dbReference>
<comment type="caution">
    <text evidence="3">The sequence shown here is derived from an EMBL/GenBank/DDBJ whole genome shotgun (WGS) entry which is preliminary data.</text>
</comment>
<feature type="transmembrane region" description="Helical" evidence="1">
    <location>
        <begin position="969"/>
        <end position="989"/>
    </location>
</feature>
<feature type="transmembrane region" description="Helical" evidence="1">
    <location>
        <begin position="1544"/>
        <end position="1569"/>
    </location>
</feature>
<dbReference type="Pfam" id="PF00884">
    <property type="entry name" value="Sulfatase"/>
    <property type="match status" value="3"/>
</dbReference>
<keyword evidence="1" id="KW-0472">Membrane</keyword>
<feature type="transmembrane region" description="Helical" evidence="1">
    <location>
        <begin position="1675"/>
        <end position="1695"/>
    </location>
</feature>
<feature type="transmembrane region" description="Helical" evidence="1">
    <location>
        <begin position="1501"/>
        <end position="1524"/>
    </location>
</feature>
<reference evidence="3" key="1">
    <citation type="submission" date="2023-08" db="EMBL/GenBank/DDBJ databases">
        <title>Reference Genome Resource for the Citrus Pathogen Phytophthora citrophthora.</title>
        <authorList>
            <person name="Moller H."/>
            <person name="Coetzee B."/>
            <person name="Rose L.J."/>
            <person name="Van Niekerk J.M."/>
        </authorList>
    </citation>
    <scope>NUCLEOTIDE SEQUENCE</scope>
    <source>
        <strain evidence="3">STE-U-9442</strain>
    </source>
</reference>
<feature type="transmembrane region" description="Helical" evidence="1">
    <location>
        <begin position="316"/>
        <end position="340"/>
    </location>
</feature>
<proteinExistence type="predicted"/>
<keyword evidence="1" id="KW-1133">Transmembrane helix</keyword>
<keyword evidence="1" id="KW-0812">Transmembrane</keyword>
<dbReference type="SUPFAM" id="SSF53649">
    <property type="entry name" value="Alkaline phosphatase-like"/>
    <property type="match status" value="3"/>
</dbReference>
<protein>
    <submittedName>
        <fullName evidence="3">Potassium/sodium hyperpolarization-activated cyclic nucleotide-gated channel 4</fullName>
    </submittedName>
</protein>
<feature type="transmembrane region" description="Helical" evidence="1">
    <location>
        <begin position="83"/>
        <end position="104"/>
    </location>
</feature>
<feature type="transmembrane region" description="Helical" evidence="1">
    <location>
        <begin position="176"/>
        <end position="202"/>
    </location>
</feature>
<feature type="transmembrane region" description="Helical" evidence="1">
    <location>
        <begin position="1018"/>
        <end position="1042"/>
    </location>
</feature>
<dbReference type="InterPro" id="IPR017850">
    <property type="entry name" value="Alkaline_phosphatase_core_sf"/>
</dbReference>
<accession>A0AAD9LFK1</accession>
<feature type="transmembrane region" description="Helical" evidence="1">
    <location>
        <begin position="938"/>
        <end position="957"/>
    </location>
</feature>
<feature type="transmembrane region" description="Helical" evidence="1">
    <location>
        <begin position="2347"/>
        <end position="2374"/>
    </location>
</feature>
<name>A0AAD9LFK1_9STRA</name>
<dbReference type="SUPFAM" id="SSF51206">
    <property type="entry name" value="cAMP-binding domain-like"/>
    <property type="match status" value="1"/>
</dbReference>
<evidence type="ECO:0000313" key="4">
    <source>
        <dbReference type="Proteomes" id="UP001259832"/>
    </source>
</evidence>
<dbReference type="PROSITE" id="PS50042">
    <property type="entry name" value="CNMP_BINDING_3"/>
    <property type="match status" value="1"/>
</dbReference>
<keyword evidence="4" id="KW-1185">Reference proteome</keyword>
<sequence length="3038" mass="343782">MGRTQPEKIAFEFPAPQGCQSPDCVSLAFLAKELDTSQFQWAPIAPIGTTTKPHDVASPTPPYLTRTKTIYQWNRTRIIDFPWIGWLFTYAFPLFCFSITRCIALSDLVAMYSSPRDQTIGVKLAALSLGFLEDFVCVTYFAFSLWLFDALKEGCNGRIGFKTWQLNCTMSQTADAIATFVVSWVLFLSMLTPFVVDLVLVINREMRFTFDLVTMAISEKEFVGAAPISTEEVQRGCVATALMVIASTLFATVRARTQWTNLAVWNPTHLVTEPTRDTVATKKVSKGVKYVEVALEEGNDVDKYPTKKKTTNYSAIYFHTVQVMVVLMGLFVLPAAVVVLRCACSPLVAYVGMNATLNELLAHSLQPSASESTEKKWVEALIHPTEKHELFGDDSLYRRTTGFQGDLAFDVDVSKDDPPNVLVIGVESFRFQDSRYLVGEEDPSNLFKGENMTITPNFDRWAKRGVALRNLWSSTPTSRSLESLLFAQVPYDSTLRTGITGGRKKTKLSGLPQLFKAKGYETFFTTGCPTRFENWNVFLPSHGYDIVLESKEMVRLAESRLGITRDQWFGEEQRAFKWGVHDDVNLQLLGDMLTEKLDHQKVRKASGEAKKPLFVTHYTISSHAPFKERPKWYAEAVKPDFSALYEGEKNANDIRNYLEMRHFTDLHLGKFMDRMEKEGVLNDTIVVIVGDHGQAPEADVTNTHEESVTRVAGAIIAEGRLGEYAGLVIEDAVEQYDMLNTLADITGLPKNGFVQTGVGRSLKRKVPFGERVVFSNDPSRKMSIVRGHQRLRYDQVTASMMLHDTENDHGMTKDLFLELPPEKQVEWEKWRDYGRHVTAYYTKRMDWNCLLLRTWKHKLLAPISPFSRLSQARYVVVLLITVAYVLWLPLDLAFPEQLSVTDVEVGIGILLSIDVILTLHTGYTTTTGTVIISHWNILWYYIKTRVVLDVLLVISLFLPVNPHDEENRWLSFIFGGLSSARLAYILRFIRIMWLIRSNQNGAGSALWAWLQYSRYSHLFRIAVIVVALLFISHYIACVWTVLLQKSDPFYEGSSAWGDQYAASFYSALTLLQGNAVPTATASQNVFASLSVLVGSIVLAVVFGHVAVLVSNFNANTTEYQRKMEEVYAMTKKLQLPPSLRRRIHEYYEHLWHEYECIDGDIVQFSKELSHTLGLEIVLIKYMDLVMTVPFWKDCSADFQKQLMLRLDVRVYLPNDFIMREGEVDDEFYMVNRGYCELVRDLDKFERVTNTIIGRQATRTSFSLGRTNGRARRNSSLNLNVGRINENFHQSPYELDPAQRQYYSSTGRHVANQYGVLVSRGQVFGDLALIMNYQRAANVRAITHVEMCILSRKNFQDVLARYPDDRRRIIVEMLASYMQSYEISQSHCPLLDMVRSVYSPEAIKKAGGTLPLISSILTTRQAAEKIYMAINAELNDPTIKFGVGIALLSMQLVADLSAFPWCGWLFVYAFVLFCFSTSRCLALNELVAMYSSPTDYTLSAKVAALGLGFLEDFICTTYFVCVLSFFDRLKHNTVKGFETELCGNIATFVVSWLLFVVMMIPFVADLLLVVNRDMRFTFDLVTMAINEREFASAAPISAEEIHRGYVSGTVLTTFATVFAIVRTRAKWLDLSTWNPFESSKMTSMRIKYVEVALEEGGEDTKTENSSSYQKPVYHTFFRVAVAFTVLVVFPAAVVVLSRSCSPLVAYSGLNATLNEMFGHALEPASTTSSLITVEGDQPWVEEFIHSTEKHDLFGNNSLYRHTTGFQGELAFDVNVSSGSPNVLVIGVESFRFQDSRYLVGEDDPSNLFKGTNMTITPNFDKWAKRGVALRNLWSSSPTSRSLESLLFAQVPYDSTVKTGITGGRKNMKLSGLPQLFKAKGYETFFTTGCPTRFENWDVFLPSHGYDTSWDSEDMKKMAQRDYGIKSGDWRSGANRGFKWGVHDDINLQLLGDLLVNKTKEQDQREAKGESKIPLFTTHYTISSHAPFKARPTWYAKAKKPDFSAFYKGQKQEKMIKDYLEMRYFADLHLGKFMDRMEKEGVLNDTIVVIVGDHGQAPEADVTNTHEESVTRVAGAIIAEGRLGEYAGLVIEDAVEQYDMLNTLADITGLPKNGFVQTGVGRSLKRKVPFGERVVFSNDPSRKMSIVRGHQRLRYDQVTASMMLHDTENDHGMTKDLFLELPPEKQAEWKKWRDYGSQVTAYYTKPMESLGLLADSREQQSTRCRFREAHDVDSEVIDTTETSELKRRRPRELRGFADLRAQPWFGWLFVYAFALFCFSTSRCLALRALVEMYGSPQDYTVTFKTSALALGFLEDLVCVTYFTWTLWAFDVLQRKFMNQFNTKAGVASVASNVATFVVSWLLFIVLMAPFIADLMLVSNRNMRFTFELVAAVLRERHHLNAAPISAEEIQRGYEAATVLVIVAACFAFVRVSAAWADLSTWNPTHLVPQSDNRVKYVELSLEDGAETTASESASDDEETDKFPTVRTSRLNYYQTAKVATVLASLVVIPVTVVALSGLCSPLVAYSGLNATLNEILGQALQPAPTETSFTSVVGDQPWVEMYIHPTEKHDLFGNDTLYRRTTGFQGPLAFDVDVDKENPPNVLVIGVESFRFQDSRYLVGEKDPSNLFKGTNLTITPNFDKWAKRGVALRNIWSSNPTSRSLESLIFAQVPYDSATKTGITGGRKDTKLAGLPQLFDAKGYETFFTTGSSITLDRWDVFLPSHGYNEVWEAKAMITLGEKHLKIRRHQWFGPEHFAFKWGVHDDLSFRLLGDLLRQKTKNQKQRMAKGEQKKPLFITHYTISSHGPFKPRPTWYAQAEKPDFSALYEGHERAAEIQDYLEMRYFTDMELGKFMDRMEQEGILKDTIVVIMGDHGQAPEAEIMNTHEESVTRVAGAIIAEGRLGKYAGTVIDDATEQYDILNTLADITGLPEGGFEQNGVGRSLKRKAKYGERPVFSNDPNRKMAIVRGHQRLRYDRVTDSVLLHDTESDHAMTTDLFPELPPEKQAEWKSLRETGRRIAAYYKQRWDENCLLSVQCDGES</sequence>
<feature type="transmembrane region" description="Helical" evidence="1">
    <location>
        <begin position="1464"/>
        <end position="1489"/>
    </location>
</feature>
<dbReference type="CDD" id="cd00038">
    <property type="entry name" value="CAP_ED"/>
    <property type="match status" value="1"/>
</dbReference>
<dbReference type="InterPro" id="IPR052701">
    <property type="entry name" value="GAG_Ulvan_Degrading_Sulfatases"/>
</dbReference>
<evidence type="ECO:0000256" key="1">
    <source>
        <dbReference type="SAM" id="Phobius"/>
    </source>
</evidence>
<dbReference type="CDD" id="cd16015">
    <property type="entry name" value="LTA_synthase"/>
    <property type="match status" value="3"/>
</dbReference>
<feature type="transmembrane region" description="Helical" evidence="1">
    <location>
        <begin position="2305"/>
        <end position="2327"/>
    </location>
</feature>
<feature type="transmembrane region" description="Helical" evidence="1">
    <location>
        <begin position="2496"/>
        <end position="2516"/>
    </location>
</feature>
<dbReference type="PANTHER" id="PTHR43751">
    <property type="entry name" value="SULFATASE"/>
    <property type="match status" value="1"/>
</dbReference>
<dbReference type="Gene3D" id="3.40.720.10">
    <property type="entry name" value="Alkaline Phosphatase, subunit A"/>
    <property type="match status" value="3"/>
</dbReference>
<dbReference type="Gene3D" id="1.10.287.630">
    <property type="entry name" value="Helix hairpin bin"/>
    <property type="match status" value="1"/>
</dbReference>
<feature type="transmembrane region" description="Helical" evidence="1">
    <location>
        <begin position="1085"/>
        <end position="1112"/>
    </location>
</feature>
<evidence type="ECO:0000259" key="2">
    <source>
        <dbReference type="PROSITE" id="PS50042"/>
    </source>
</evidence>
<feature type="transmembrane region" description="Helical" evidence="1">
    <location>
        <begin position="2262"/>
        <end position="2284"/>
    </location>
</feature>
<dbReference type="InterPro" id="IPR014710">
    <property type="entry name" value="RmlC-like_jellyroll"/>
</dbReference>
<dbReference type="InterPro" id="IPR000917">
    <property type="entry name" value="Sulfatase_N"/>
</dbReference>
<dbReference type="InterPro" id="IPR000595">
    <property type="entry name" value="cNMP-bd_dom"/>
</dbReference>
<dbReference type="Gene3D" id="2.60.120.10">
    <property type="entry name" value="Jelly Rolls"/>
    <property type="match status" value="1"/>
</dbReference>
<feature type="transmembrane region" description="Helical" evidence="1">
    <location>
        <begin position="872"/>
        <end position="890"/>
    </location>
</feature>
<dbReference type="EMBL" id="JASMQC010000025">
    <property type="protein sequence ID" value="KAK1934536.1"/>
    <property type="molecule type" value="Genomic_DNA"/>
</dbReference>
<dbReference type="Proteomes" id="UP001259832">
    <property type="component" value="Unassembled WGS sequence"/>
</dbReference>
<evidence type="ECO:0000313" key="3">
    <source>
        <dbReference type="EMBL" id="KAK1934536.1"/>
    </source>
</evidence>
<gene>
    <name evidence="3" type="ORF">P3T76_011145</name>
</gene>
<feature type="domain" description="Cyclic nucleotide-binding" evidence="2">
    <location>
        <begin position="1190"/>
        <end position="1375"/>
    </location>
</feature>